<feature type="non-terminal residue" evidence="1">
    <location>
        <position position="616"/>
    </location>
</feature>
<accession>A0A3B0VU73</accession>
<organism evidence="1">
    <name type="scientific">hydrothermal vent metagenome</name>
    <dbReference type="NCBI Taxonomy" id="652676"/>
    <lineage>
        <taxon>unclassified sequences</taxon>
        <taxon>metagenomes</taxon>
        <taxon>ecological metagenomes</taxon>
    </lineage>
</organism>
<sequence length="616" mass="69259">MNTTYLNQHTFLSPIYKNDCLQAVFNAVRAGRCARVLGPRFRSKSALMLAAAQMLQEQGRHIVQIMNMKQLPILREQSFLVKLSTDLLLLSEADLFASLFGWLQRELFPMDTPMPVEFMQTAREFREGMVTLVQRLDRPLVLFIDDLHAAPPNVALSLLDTLADLFTAVSQHGTPQFQAVIGGALNLEPVGDEPSTRFLHVSDLVWIDDLDAQEQQAFGLAACHRAEVEVAPHGLETLFKHTGGDLFLIERILQTALKQLSRRGQTELASPRMTEAIDTFLNSPPNAKVTQILRQVEGDSNLLHCTLVMLEQGSISLNQLPMAVSTFPNILDLCGIFQRDDHPQNGQTYRIKNEIWGRLLQQHLNPADIGGFYAVNGRWQQAFHYLGRALNKGQSDVRPALFTAVLNAMHASQNGLGAFNNLAQGLAATFPENDCHLYRWEEGSLTLLYPDPQTSDESSHFDSHHQSEIQAITGADYTITPINDEIRLLIPLRSKQQPNNPIGLVSLGKLISQHSPYQRQDKLLQLVGFLRQAAQIIEERSQYASLLKSAEERETRLNRLNGMLTQMLHHREWSERHILQLALNGIASPYGLDFSRAAFFMINENKQCLHVPYAIG</sequence>
<dbReference type="SUPFAM" id="SSF52540">
    <property type="entry name" value="P-loop containing nucleoside triphosphate hydrolases"/>
    <property type="match status" value="1"/>
</dbReference>
<reference evidence="1" key="1">
    <citation type="submission" date="2018-06" db="EMBL/GenBank/DDBJ databases">
        <authorList>
            <person name="Zhirakovskaya E."/>
        </authorList>
    </citation>
    <scope>NUCLEOTIDE SEQUENCE</scope>
</reference>
<gene>
    <name evidence="1" type="ORF">MNBD_CHLOROFLEXI01-599</name>
</gene>
<dbReference type="EMBL" id="UOEU01000561">
    <property type="protein sequence ID" value="VAW34954.1"/>
    <property type="molecule type" value="Genomic_DNA"/>
</dbReference>
<dbReference type="AlphaFoldDB" id="A0A3B0VU73"/>
<evidence type="ECO:0000313" key="1">
    <source>
        <dbReference type="EMBL" id="VAW34954.1"/>
    </source>
</evidence>
<dbReference type="InterPro" id="IPR027417">
    <property type="entry name" value="P-loop_NTPase"/>
</dbReference>
<protein>
    <submittedName>
        <fullName evidence="1">Uncharacterized protein</fullName>
    </submittedName>
</protein>
<name>A0A3B0VU73_9ZZZZ</name>
<proteinExistence type="predicted"/>